<organism evidence="3 4">
    <name type="scientific">Hydrogenophaga taeniospiralis CCUG 15921</name>
    <dbReference type="NCBI Taxonomy" id="1281780"/>
    <lineage>
        <taxon>Bacteria</taxon>
        <taxon>Pseudomonadati</taxon>
        <taxon>Pseudomonadota</taxon>
        <taxon>Betaproteobacteria</taxon>
        <taxon>Burkholderiales</taxon>
        <taxon>Comamonadaceae</taxon>
        <taxon>Hydrogenophaga</taxon>
    </lineage>
</organism>
<comment type="function">
    <text evidence="2">Antitoxin component of a type II toxin-antitoxin (TA) system.</text>
</comment>
<dbReference type="AlphaFoldDB" id="A0A9X4SAT1"/>
<evidence type="ECO:0000313" key="4">
    <source>
        <dbReference type="Proteomes" id="UP001152876"/>
    </source>
</evidence>
<protein>
    <recommendedName>
        <fullName evidence="2">Antitoxin</fullName>
    </recommendedName>
</protein>
<evidence type="ECO:0000313" key="3">
    <source>
        <dbReference type="EMBL" id="MDG5978335.1"/>
    </source>
</evidence>
<keyword evidence="4" id="KW-1185">Reference proteome</keyword>
<evidence type="ECO:0000256" key="1">
    <source>
        <dbReference type="ARBA" id="ARBA00009981"/>
    </source>
</evidence>
<dbReference type="InterPro" id="IPR036165">
    <property type="entry name" value="YefM-like_sf"/>
</dbReference>
<sequence>MLTYTSADAQNHFGEVLDKSQREPVQVTRRGRPVAFIVSADDMAAWQGLAQRRAEAAAWFESWRSQASAQLSPEAQTLTDEDVNALVHELR</sequence>
<dbReference type="RefSeq" id="WP_068176198.1">
    <property type="nucleotide sequence ID" value="NZ_AOGK01000036.1"/>
</dbReference>
<dbReference type="Gene3D" id="3.40.1620.10">
    <property type="entry name" value="YefM-like domain"/>
    <property type="match status" value="1"/>
</dbReference>
<name>A0A9X4SAT1_9BURK</name>
<evidence type="ECO:0000256" key="2">
    <source>
        <dbReference type="RuleBase" id="RU362080"/>
    </source>
</evidence>
<proteinExistence type="inferred from homology"/>
<accession>A0A9X4SAT1</accession>
<dbReference type="Proteomes" id="UP001152876">
    <property type="component" value="Unassembled WGS sequence"/>
</dbReference>
<dbReference type="Pfam" id="PF02604">
    <property type="entry name" value="PhdYeFM_antitox"/>
    <property type="match status" value="1"/>
</dbReference>
<dbReference type="OrthoDB" id="165038at2"/>
<comment type="caution">
    <text evidence="3">The sequence shown here is derived from an EMBL/GenBank/DDBJ whole genome shotgun (WGS) entry which is preliminary data.</text>
</comment>
<comment type="similarity">
    <text evidence="1 2">Belongs to the phD/YefM antitoxin family.</text>
</comment>
<dbReference type="SUPFAM" id="SSF143120">
    <property type="entry name" value="YefM-like"/>
    <property type="match status" value="1"/>
</dbReference>
<dbReference type="NCBIfam" id="TIGR01552">
    <property type="entry name" value="phd_fam"/>
    <property type="match status" value="1"/>
</dbReference>
<dbReference type="InterPro" id="IPR006442">
    <property type="entry name" value="Antitoxin_Phd/YefM"/>
</dbReference>
<dbReference type="EMBL" id="AOGK01000036">
    <property type="protein sequence ID" value="MDG5978335.1"/>
    <property type="molecule type" value="Genomic_DNA"/>
</dbReference>
<gene>
    <name evidence="3" type="ORF">H010_24000</name>
</gene>
<reference evidence="3" key="1">
    <citation type="submission" date="2013-01" db="EMBL/GenBank/DDBJ databases">
        <title>Genome draft of Hydrogenophaga taeniospiralis 2K1.</title>
        <authorList>
            <person name="Gomila M."/>
            <person name="Lalucat J."/>
        </authorList>
    </citation>
    <scope>NUCLEOTIDE SEQUENCE</scope>
    <source>
        <strain evidence="3">CCUG 15921</strain>
    </source>
</reference>